<dbReference type="InterPro" id="IPR029068">
    <property type="entry name" value="Glyas_Bleomycin-R_OHBP_Dase"/>
</dbReference>
<dbReference type="Pfam" id="PF00903">
    <property type="entry name" value="Glyoxalase"/>
    <property type="match status" value="1"/>
</dbReference>
<name>A0A2M8IWT5_9RHOB</name>
<dbReference type="Gene3D" id="3.10.180.10">
    <property type="entry name" value="2,3-Dihydroxybiphenyl 1,2-Dioxygenase, domain 1"/>
    <property type="match status" value="1"/>
</dbReference>
<dbReference type="OrthoDB" id="7355345at2"/>
<dbReference type="GO" id="GO:0046872">
    <property type="term" value="F:metal ion binding"/>
    <property type="evidence" value="ECO:0007669"/>
    <property type="project" value="UniProtKB-KW"/>
</dbReference>
<keyword evidence="1" id="KW-0479">Metal-binding</keyword>
<dbReference type="AlphaFoldDB" id="A0A2M8IWT5"/>
<accession>A0A2M8IWT5</accession>
<sequence length="128" mass="14466">MPQARLEHTNITVADPKATAAWLCDVFGWHIRWQGPGMQTGYTVHVGTDESYVALFSFGDARPRQEDSYRTIGGLNHIAAFTDDIDAVEERVKRAGFTPINHAEYAPGRRFYFLDKDGIEWEVASHQP</sequence>
<reference evidence="3 4" key="1">
    <citation type="journal article" date="2018" name="Int. J. Syst. Evol. Microbiol.">
        <title>Pseudooceanicola lipolyticus sp. nov., a marine alphaproteobacterium, reclassification of Oceanicola flagellatus as Pseudooceanicola flagellatus comb. nov. and emended description of the genus Pseudooceanicola.</title>
        <authorList>
            <person name="Huang M.-M."/>
            <person name="Guo L.-L."/>
            <person name="Wu Y.-H."/>
            <person name="Lai Q.-L."/>
            <person name="Shao Z.-Z."/>
            <person name="Wang C.-S."/>
            <person name="Wu M."/>
            <person name="Xu X.-W."/>
        </authorList>
    </citation>
    <scope>NUCLEOTIDE SEQUENCE [LARGE SCALE GENOMIC DNA]</scope>
    <source>
        <strain evidence="3 4">157</strain>
    </source>
</reference>
<dbReference type="InterPro" id="IPR037523">
    <property type="entry name" value="VOC_core"/>
</dbReference>
<dbReference type="PANTHER" id="PTHR43048:SF6">
    <property type="entry name" value="BLR8189 PROTEIN"/>
    <property type="match status" value="1"/>
</dbReference>
<evidence type="ECO:0000259" key="2">
    <source>
        <dbReference type="PROSITE" id="PS51819"/>
    </source>
</evidence>
<dbReference type="CDD" id="cd06587">
    <property type="entry name" value="VOC"/>
    <property type="match status" value="1"/>
</dbReference>
<dbReference type="GO" id="GO:0004493">
    <property type="term" value="F:methylmalonyl-CoA epimerase activity"/>
    <property type="evidence" value="ECO:0007669"/>
    <property type="project" value="TreeGrafter"/>
</dbReference>
<evidence type="ECO:0000313" key="4">
    <source>
        <dbReference type="Proteomes" id="UP000231553"/>
    </source>
</evidence>
<proteinExistence type="predicted"/>
<comment type="caution">
    <text evidence="3">The sequence shown here is derived from an EMBL/GenBank/DDBJ whole genome shotgun (WGS) entry which is preliminary data.</text>
</comment>
<dbReference type="Proteomes" id="UP000231553">
    <property type="component" value="Unassembled WGS sequence"/>
</dbReference>
<protein>
    <submittedName>
        <fullName evidence="3">Glyoxalase</fullName>
    </submittedName>
</protein>
<evidence type="ECO:0000313" key="3">
    <source>
        <dbReference type="EMBL" id="PJE34989.1"/>
    </source>
</evidence>
<dbReference type="GO" id="GO:0046491">
    <property type="term" value="P:L-methylmalonyl-CoA metabolic process"/>
    <property type="evidence" value="ECO:0007669"/>
    <property type="project" value="TreeGrafter"/>
</dbReference>
<dbReference type="RefSeq" id="WP_100164087.1">
    <property type="nucleotide sequence ID" value="NZ_PGTB01000122.1"/>
</dbReference>
<dbReference type="SUPFAM" id="SSF54593">
    <property type="entry name" value="Glyoxalase/Bleomycin resistance protein/Dihydroxybiphenyl dioxygenase"/>
    <property type="match status" value="1"/>
</dbReference>
<keyword evidence="4" id="KW-1185">Reference proteome</keyword>
<dbReference type="PROSITE" id="PS51819">
    <property type="entry name" value="VOC"/>
    <property type="match status" value="1"/>
</dbReference>
<feature type="domain" description="VOC" evidence="2">
    <location>
        <begin position="5"/>
        <end position="126"/>
    </location>
</feature>
<dbReference type="InterPro" id="IPR051785">
    <property type="entry name" value="MMCE/EMCE_epimerase"/>
</dbReference>
<dbReference type="EMBL" id="PGTB01000122">
    <property type="protein sequence ID" value="PJE34989.1"/>
    <property type="molecule type" value="Genomic_DNA"/>
</dbReference>
<gene>
    <name evidence="3" type="ORF">CVM52_19415</name>
</gene>
<organism evidence="3 4">
    <name type="scientific">Pseudooceanicola lipolyticus</name>
    <dbReference type="NCBI Taxonomy" id="2029104"/>
    <lineage>
        <taxon>Bacteria</taxon>
        <taxon>Pseudomonadati</taxon>
        <taxon>Pseudomonadota</taxon>
        <taxon>Alphaproteobacteria</taxon>
        <taxon>Rhodobacterales</taxon>
        <taxon>Paracoccaceae</taxon>
        <taxon>Pseudooceanicola</taxon>
    </lineage>
</organism>
<dbReference type="InterPro" id="IPR004360">
    <property type="entry name" value="Glyas_Fos-R_dOase_dom"/>
</dbReference>
<evidence type="ECO:0000256" key="1">
    <source>
        <dbReference type="ARBA" id="ARBA00022723"/>
    </source>
</evidence>
<dbReference type="PANTHER" id="PTHR43048">
    <property type="entry name" value="METHYLMALONYL-COA EPIMERASE"/>
    <property type="match status" value="1"/>
</dbReference>